<dbReference type="Pfam" id="PF08353">
    <property type="entry name" value="MurT_C"/>
    <property type="match status" value="1"/>
</dbReference>
<comment type="caution">
    <text evidence="6">The sequence shown here is derived from an EMBL/GenBank/DDBJ whole genome shotgun (WGS) entry which is preliminary data.</text>
</comment>
<evidence type="ECO:0000259" key="4">
    <source>
        <dbReference type="Pfam" id="PF08245"/>
    </source>
</evidence>
<dbReference type="InterPro" id="IPR013564">
    <property type="entry name" value="MurT_C"/>
</dbReference>
<protein>
    <submittedName>
        <fullName evidence="6">Mur ligase family protein</fullName>
    </submittedName>
</protein>
<dbReference type="Proteomes" id="UP001501079">
    <property type="component" value="Unassembled WGS sequence"/>
</dbReference>
<evidence type="ECO:0000259" key="5">
    <source>
        <dbReference type="Pfam" id="PF08353"/>
    </source>
</evidence>
<accession>A0ABP7ZWU0</accession>
<dbReference type="InterPro" id="IPR018109">
    <property type="entry name" value="Folylpolyglutamate_synth_CS"/>
</dbReference>
<name>A0ABP7ZWU0_9MICO</name>
<dbReference type="Pfam" id="PF08245">
    <property type="entry name" value="Mur_ligase_M"/>
    <property type="match status" value="1"/>
</dbReference>
<dbReference type="GO" id="GO:0016874">
    <property type="term" value="F:ligase activity"/>
    <property type="evidence" value="ECO:0007669"/>
    <property type="project" value="UniProtKB-KW"/>
</dbReference>
<keyword evidence="7" id="KW-1185">Reference proteome</keyword>
<dbReference type="PANTHER" id="PTHR23135">
    <property type="entry name" value="MUR LIGASE FAMILY MEMBER"/>
    <property type="match status" value="1"/>
</dbReference>
<dbReference type="EMBL" id="BAABBW010000002">
    <property type="protein sequence ID" value="GAA4172112.1"/>
    <property type="molecule type" value="Genomic_DNA"/>
</dbReference>
<keyword evidence="1 6" id="KW-0436">Ligase</keyword>
<proteinExistence type="predicted"/>
<dbReference type="PROSITE" id="PS01011">
    <property type="entry name" value="FOLYLPOLYGLU_SYNT_1"/>
    <property type="match status" value="1"/>
</dbReference>
<keyword evidence="3" id="KW-0067">ATP-binding</keyword>
<evidence type="ECO:0000256" key="1">
    <source>
        <dbReference type="ARBA" id="ARBA00022598"/>
    </source>
</evidence>
<sequence length="448" mass="49186">MSARDAFAFLVGKAALTGLRAIGRPGYHIPGALAYRISPSVLQYIRKPAEVVFITGTNGKSTTTSLVQQVLAASGKKVAYNTESNNQPGIVASLLRYTSVFNRSKADVLVLEVAEEALSKIVPVIHPQHLLLTNVQKDVPQVNQSPNYIRDRISEIITADMALIVNNDDPDVSSIGAKWQNVRSYGIARNPYTLEPETGRYAIARPCPVCSGKLVFDSLNMPSIGRFHCTKCGFASKPVPDYQADGFDLEAGTITIGGRDFPMHYKAAHFAYDYLLAYAYATELGISAEVIARAFDSFVNIQGRLEDIATAGKTVHYARFKQETPDTLALAIENIRRDPKPKTVIAALNIVENAWGPATANTAYGFDVDFSRLADANVEKFLCVGHVVAYDTANILRYAGVPREKLVVLDTDDPAEIAKLLRAETSKDVYLLTWLHHYQDIRKAMSNE</sequence>
<evidence type="ECO:0000256" key="2">
    <source>
        <dbReference type="ARBA" id="ARBA00022741"/>
    </source>
</evidence>
<dbReference type="InterPro" id="IPR013221">
    <property type="entry name" value="Mur_ligase_cen"/>
</dbReference>
<dbReference type="Gene3D" id="3.40.1190.10">
    <property type="entry name" value="Mur-like, catalytic domain"/>
    <property type="match status" value="1"/>
</dbReference>
<dbReference type="InterPro" id="IPR036565">
    <property type="entry name" value="Mur-like_cat_sf"/>
</dbReference>
<dbReference type="PANTHER" id="PTHR23135:SF7">
    <property type="entry name" value="LIPID II ISOGLUTAMINYL SYNTHASE (GLUTAMINE-HYDROLYZING) SUBUNIT MURT"/>
    <property type="match status" value="1"/>
</dbReference>
<gene>
    <name evidence="6" type="ORF">GCM10022287_12480</name>
</gene>
<dbReference type="RefSeq" id="WP_344752428.1">
    <property type="nucleotide sequence ID" value="NZ_BAABBW010000002.1"/>
</dbReference>
<feature type="domain" description="Mur ligase central" evidence="4">
    <location>
        <begin position="54"/>
        <end position="190"/>
    </location>
</feature>
<evidence type="ECO:0000313" key="7">
    <source>
        <dbReference type="Proteomes" id="UP001501079"/>
    </source>
</evidence>
<keyword evidence="2" id="KW-0547">Nucleotide-binding</keyword>
<organism evidence="6 7">
    <name type="scientific">Gryllotalpicola koreensis</name>
    <dbReference type="NCBI Taxonomy" id="993086"/>
    <lineage>
        <taxon>Bacteria</taxon>
        <taxon>Bacillati</taxon>
        <taxon>Actinomycetota</taxon>
        <taxon>Actinomycetes</taxon>
        <taxon>Micrococcales</taxon>
        <taxon>Microbacteriaceae</taxon>
        <taxon>Gryllotalpicola</taxon>
    </lineage>
</organism>
<dbReference type="SUPFAM" id="SSF53623">
    <property type="entry name" value="MurD-like peptide ligases, catalytic domain"/>
    <property type="match status" value="1"/>
</dbReference>
<feature type="domain" description="Lipid II isoglutaminyl synthase (glutamine-hydrolyzing) subunit MurT C-terminal" evidence="5">
    <location>
        <begin position="325"/>
        <end position="432"/>
    </location>
</feature>
<reference evidence="7" key="1">
    <citation type="journal article" date="2019" name="Int. J. Syst. Evol. Microbiol.">
        <title>The Global Catalogue of Microorganisms (GCM) 10K type strain sequencing project: providing services to taxonomists for standard genome sequencing and annotation.</title>
        <authorList>
            <consortium name="The Broad Institute Genomics Platform"/>
            <consortium name="The Broad Institute Genome Sequencing Center for Infectious Disease"/>
            <person name="Wu L."/>
            <person name="Ma J."/>
        </authorList>
    </citation>
    <scope>NUCLEOTIDE SEQUENCE [LARGE SCALE GENOMIC DNA]</scope>
    <source>
        <strain evidence="7">JCM 17591</strain>
    </source>
</reference>
<evidence type="ECO:0000256" key="3">
    <source>
        <dbReference type="ARBA" id="ARBA00022840"/>
    </source>
</evidence>
<evidence type="ECO:0000313" key="6">
    <source>
        <dbReference type="EMBL" id="GAA4172112.1"/>
    </source>
</evidence>